<dbReference type="PIRSF" id="PIRSF008711">
    <property type="entry name" value="UCP008711"/>
    <property type="match status" value="1"/>
</dbReference>
<dbReference type="AlphaFoldDB" id="A0A1T5DF38"/>
<dbReference type="Proteomes" id="UP000190541">
    <property type="component" value="Unassembled WGS sequence"/>
</dbReference>
<evidence type="ECO:0000313" key="2">
    <source>
        <dbReference type="Proteomes" id="UP000190541"/>
    </source>
</evidence>
<gene>
    <name evidence="1" type="ORF">SAMN05660226_02771</name>
</gene>
<reference evidence="1 2" key="1">
    <citation type="submission" date="2017-02" db="EMBL/GenBank/DDBJ databases">
        <authorList>
            <person name="Peterson S.W."/>
        </authorList>
    </citation>
    <scope>NUCLEOTIDE SEQUENCE [LARGE SCALE GENOMIC DNA]</scope>
    <source>
        <strain evidence="1 2">DSM 22899</strain>
    </source>
</reference>
<dbReference type="EMBL" id="FUYS01000006">
    <property type="protein sequence ID" value="SKB70286.1"/>
    <property type="molecule type" value="Genomic_DNA"/>
</dbReference>
<evidence type="ECO:0000313" key="1">
    <source>
        <dbReference type="EMBL" id="SKB70286.1"/>
    </source>
</evidence>
<proteinExistence type="predicted"/>
<dbReference type="STRING" id="623280.SAMN05660226_02771"/>
<dbReference type="InterPro" id="IPR036698">
    <property type="entry name" value="TM1070-like_sf"/>
</dbReference>
<protein>
    <recommendedName>
        <fullName evidence="3">Sensory rhodopsin transducer</fullName>
    </recommendedName>
</protein>
<dbReference type="SUPFAM" id="SSF89232">
    <property type="entry name" value="Hypothetical protein TM1070"/>
    <property type="match status" value="1"/>
</dbReference>
<accession>A0A1T5DF38</accession>
<evidence type="ECO:0008006" key="3">
    <source>
        <dbReference type="Google" id="ProtNLM"/>
    </source>
</evidence>
<sequence length="131" mass="14674">MTNSNSHEPIAGYMRWVIPGGYIPLESHGPEPACTSRDELIILNTHAEEAQVSLHVYYADRDPVGPYHISVPAQRIQCFRCNDLIDPEAIPLETLYALVVSADRPITVQFKQHDFGTHHQANHTLTAYPVS</sequence>
<dbReference type="RefSeq" id="WP_079717442.1">
    <property type="nucleotide sequence ID" value="NZ_FUYS01000006.1"/>
</dbReference>
<organism evidence="1 2">
    <name type="scientific">Parapedobacter luteus</name>
    <dbReference type="NCBI Taxonomy" id="623280"/>
    <lineage>
        <taxon>Bacteria</taxon>
        <taxon>Pseudomonadati</taxon>
        <taxon>Bacteroidota</taxon>
        <taxon>Sphingobacteriia</taxon>
        <taxon>Sphingobacteriales</taxon>
        <taxon>Sphingobacteriaceae</taxon>
        <taxon>Parapedobacter</taxon>
    </lineage>
</organism>
<dbReference type="InterPro" id="IPR009794">
    <property type="entry name" value="ASRT"/>
</dbReference>
<dbReference type="Gene3D" id="2.60.290.11">
    <property type="entry name" value="TM1070-like"/>
    <property type="match status" value="1"/>
</dbReference>
<dbReference type="OrthoDB" id="512504at2"/>
<dbReference type="Pfam" id="PF07100">
    <property type="entry name" value="ASRT"/>
    <property type="match status" value="1"/>
</dbReference>
<name>A0A1T5DF38_9SPHI</name>
<keyword evidence="2" id="KW-1185">Reference proteome</keyword>